<dbReference type="PANTHER" id="PTHR13460:SF0">
    <property type="entry name" value="MALECTIN"/>
    <property type="match status" value="1"/>
</dbReference>
<feature type="signal peptide" evidence="12">
    <location>
        <begin position="1"/>
        <end position="19"/>
    </location>
</feature>
<proteinExistence type="inferred from homology"/>
<dbReference type="AlphaFoldDB" id="A0A0V0QFD0"/>
<evidence type="ECO:0000256" key="4">
    <source>
        <dbReference type="ARBA" id="ARBA00022729"/>
    </source>
</evidence>
<evidence type="ECO:0000256" key="5">
    <source>
        <dbReference type="ARBA" id="ARBA00022824"/>
    </source>
</evidence>
<reference evidence="14 15" key="1">
    <citation type="journal article" date="2015" name="Sci. Rep.">
        <title>Genome of the facultative scuticociliatosis pathogen Pseudocohnilembus persalinus provides insight into its virulence through horizontal gene transfer.</title>
        <authorList>
            <person name="Xiong J."/>
            <person name="Wang G."/>
            <person name="Cheng J."/>
            <person name="Tian M."/>
            <person name="Pan X."/>
            <person name="Warren A."/>
            <person name="Jiang C."/>
            <person name="Yuan D."/>
            <person name="Miao W."/>
        </authorList>
    </citation>
    <scope>NUCLEOTIDE SEQUENCE [LARGE SCALE GENOMIC DNA]</scope>
    <source>
        <strain evidence="14">36N120E</strain>
    </source>
</reference>
<accession>A0A0V0QFD0</accession>
<protein>
    <recommendedName>
        <fullName evidence="13">Malectin domain-containing protein</fullName>
    </recommendedName>
</protein>
<evidence type="ECO:0000256" key="7">
    <source>
        <dbReference type="ARBA" id="ARBA00023136"/>
    </source>
</evidence>
<comment type="caution">
    <text evidence="14">The sequence shown here is derived from an EMBL/GenBank/DDBJ whole genome shotgun (WGS) entry which is preliminary data.</text>
</comment>
<keyword evidence="6 11" id="KW-1133">Transmembrane helix</keyword>
<dbReference type="EMBL" id="LDAU01000180">
    <property type="protein sequence ID" value="KRX00914.1"/>
    <property type="molecule type" value="Genomic_DNA"/>
</dbReference>
<evidence type="ECO:0000256" key="2">
    <source>
        <dbReference type="ARBA" id="ARBA00009141"/>
    </source>
</evidence>
<dbReference type="Pfam" id="PF11721">
    <property type="entry name" value="Malectin"/>
    <property type="match status" value="1"/>
</dbReference>
<keyword evidence="10" id="KW-0175">Coiled coil</keyword>
<evidence type="ECO:0000256" key="11">
    <source>
        <dbReference type="SAM" id="Phobius"/>
    </source>
</evidence>
<evidence type="ECO:0000256" key="10">
    <source>
        <dbReference type="SAM" id="Coils"/>
    </source>
</evidence>
<evidence type="ECO:0000256" key="9">
    <source>
        <dbReference type="ARBA" id="ARBA00023277"/>
    </source>
</evidence>
<keyword evidence="8" id="KW-0325">Glycoprotein</keyword>
<dbReference type="InterPro" id="IPR039155">
    <property type="entry name" value="MLEC"/>
</dbReference>
<keyword evidence="5" id="KW-0256">Endoplasmic reticulum</keyword>
<comment type="similarity">
    <text evidence="2">Belongs to the malectin family.</text>
</comment>
<comment type="subcellular location">
    <subcellularLocation>
        <location evidence="1">Endoplasmic reticulum membrane</location>
        <topology evidence="1">Single-pass type I membrane protein</topology>
    </subcellularLocation>
</comment>
<feature type="coiled-coil region" evidence="10">
    <location>
        <begin position="231"/>
        <end position="273"/>
    </location>
</feature>
<evidence type="ECO:0000256" key="3">
    <source>
        <dbReference type="ARBA" id="ARBA00022692"/>
    </source>
</evidence>
<evidence type="ECO:0000313" key="15">
    <source>
        <dbReference type="Proteomes" id="UP000054937"/>
    </source>
</evidence>
<dbReference type="PANTHER" id="PTHR13460">
    <property type="match status" value="1"/>
</dbReference>
<dbReference type="GO" id="GO:0030246">
    <property type="term" value="F:carbohydrate binding"/>
    <property type="evidence" value="ECO:0007669"/>
    <property type="project" value="InterPro"/>
</dbReference>
<evidence type="ECO:0000313" key="14">
    <source>
        <dbReference type="EMBL" id="KRX00914.1"/>
    </source>
</evidence>
<dbReference type="Gene3D" id="2.60.120.430">
    <property type="entry name" value="Galactose-binding lectin"/>
    <property type="match status" value="1"/>
</dbReference>
<dbReference type="InterPro" id="IPR021720">
    <property type="entry name" value="Malectin_dom"/>
</dbReference>
<evidence type="ECO:0000259" key="13">
    <source>
        <dbReference type="Pfam" id="PF11721"/>
    </source>
</evidence>
<name>A0A0V0QFD0_PSEPJ</name>
<organism evidence="14 15">
    <name type="scientific">Pseudocohnilembus persalinus</name>
    <name type="common">Ciliate</name>
    <dbReference type="NCBI Taxonomy" id="266149"/>
    <lineage>
        <taxon>Eukaryota</taxon>
        <taxon>Sar</taxon>
        <taxon>Alveolata</taxon>
        <taxon>Ciliophora</taxon>
        <taxon>Intramacronucleata</taxon>
        <taxon>Oligohymenophorea</taxon>
        <taxon>Scuticociliatia</taxon>
        <taxon>Philasterida</taxon>
        <taxon>Pseudocohnilembidae</taxon>
        <taxon>Pseudocohnilembus</taxon>
    </lineage>
</organism>
<sequence>MKQILIAIIFLISLTLTQQRPLNHKKIKYAINCGSNRSKRATGGFVYSEDTFFDNSYSQSKVIDYRQLEDFNNEFLFYTDDREIYMTQRYSENGNIVYNIPTKDLDKNRKYVLILQFMEFEYSKPGKRKFNINLGNSTVFKEYDIASKNQNRGGKFVVQDEYIEFLLQDNGMIKFHQIYKDYFSELNEDGSIPLILEKIENYPVINGIILFDGNIFDTNKAEIEGDNRYWLEQHKNEWNDHKNRKQEEKRKYLEEEKQKKIRFKNEQEELKQDQQFSIDQMIQTPLGILMVIIIFISTFTMIYFTFFDPYGMEMQEKQKEIELKKKEQQKNKKYYQKIEFDDQDEQNLTQRNKDSKIE</sequence>
<dbReference type="Proteomes" id="UP000054937">
    <property type="component" value="Unassembled WGS sequence"/>
</dbReference>
<keyword evidence="9" id="KW-0119">Carbohydrate metabolism</keyword>
<keyword evidence="3 11" id="KW-0812">Transmembrane</keyword>
<evidence type="ECO:0000256" key="8">
    <source>
        <dbReference type="ARBA" id="ARBA00023180"/>
    </source>
</evidence>
<feature type="transmembrane region" description="Helical" evidence="11">
    <location>
        <begin position="286"/>
        <end position="307"/>
    </location>
</feature>
<keyword evidence="15" id="KW-1185">Reference proteome</keyword>
<evidence type="ECO:0000256" key="1">
    <source>
        <dbReference type="ARBA" id="ARBA00004115"/>
    </source>
</evidence>
<feature type="domain" description="Malectin" evidence="13">
    <location>
        <begin position="29"/>
        <end position="208"/>
    </location>
</feature>
<feature type="chain" id="PRO_5006867421" description="Malectin domain-containing protein" evidence="12">
    <location>
        <begin position="20"/>
        <end position="358"/>
    </location>
</feature>
<dbReference type="GO" id="GO:0005789">
    <property type="term" value="C:endoplasmic reticulum membrane"/>
    <property type="evidence" value="ECO:0007669"/>
    <property type="project" value="UniProtKB-SubCell"/>
</dbReference>
<dbReference type="OMA" id="NDEATDM"/>
<gene>
    <name evidence="14" type="ORF">PPERSA_09520</name>
</gene>
<evidence type="ECO:0000256" key="12">
    <source>
        <dbReference type="SAM" id="SignalP"/>
    </source>
</evidence>
<evidence type="ECO:0000256" key="6">
    <source>
        <dbReference type="ARBA" id="ARBA00022989"/>
    </source>
</evidence>
<keyword evidence="4 12" id="KW-0732">Signal</keyword>
<keyword evidence="7 11" id="KW-0472">Membrane</keyword>
<dbReference type="InParanoid" id="A0A0V0QFD0"/>